<keyword evidence="2" id="KW-0812">Transmembrane</keyword>
<feature type="transmembrane region" description="Helical" evidence="2">
    <location>
        <begin position="123"/>
        <end position="141"/>
    </location>
</feature>
<dbReference type="PROSITE" id="PS50943">
    <property type="entry name" value="HTH_CROC1"/>
    <property type="match status" value="1"/>
</dbReference>
<accession>A0A369M3S1</accession>
<keyword evidence="1" id="KW-0238">DNA-binding</keyword>
<dbReference type="Proteomes" id="UP000254000">
    <property type="component" value="Unassembled WGS sequence"/>
</dbReference>
<evidence type="ECO:0000313" key="5">
    <source>
        <dbReference type="Proteomes" id="UP000254000"/>
    </source>
</evidence>
<evidence type="ECO:0000259" key="3">
    <source>
        <dbReference type="PROSITE" id="PS50943"/>
    </source>
</evidence>
<evidence type="ECO:0000313" key="4">
    <source>
        <dbReference type="EMBL" id="RDB66280.1"/>
    </source>
</evidence>
<dbReference type="CDD" id="cd00093">
    <property type="entry name" value="HTH_XRE"/>
    <property type="match status" value="1"/>
</dbReference>
<keyword evidence="2" id="KW-0472">Membrane</keyword>
<name>A0A369M3S1_9ACTN</name>
<dbReference type="PANTHER" id="PTHR46558:SF15">
    <property type="entry name" value="HELIX-TURN-HELIX DOMAIN PROTEIN"/>
    <property type="match status" value="1"/>
</dbReference>
<sequence length="289" mass="31333">MMRGVTTVLCEREEMPMSFRDNLQHLRDLQDMSQADLAQRIGVSRQSVAKWEAEKSYPEMDKLIKICDLFGCSLDDLVRGDLAGREAASAEPSSAGGKAGCEGVVEDVPVDVWGYDERMRRRAWDVAAAVAVVILGFGAGINFTTMGPNVNPAPFIIFFSMGVALALLLVKPMWEEYRAFLKEHPQIDDFYTPEQKAESRSAKGGAIAGAVVLVVAGLNMPGLFGWFQQYTFAALAMFGCLALASAIVVYAVMMDRRTDVARYNRLSAGTTVAEPDAAKAPTAGDTLAS</sequence>
<dbReference type="InterPro" id="IPR001387">
    <property type="entry name" value="Cro/C1-type_HTH"/>
</dbReference>
<proteinExistence type="predicted"/>
<dbReference type="OrthoDB" id="9801008at2"/>
<dbReference type="Pfam" id="PF01381">
    <property type="entry name" value="HTH_3"/>
    <property type="match status" value="1"/>
</dbReference>
<dbReference type="GO" id="GO:0003677">
    <property type="term" value="F:DNA binding"/>
    <property type="evidence" value="ECO:0007669"/>
    <property type="project" value="UniProtKB-KW"/>
</dbReference>
<dbReference type="SMART" id="SM00530">
    <property type="entry name" value="HTH_XRE"/>
    <property type="match status" value="1"/>
</dbReference>
<feature type="transmembrane region" description="Helical" evidence="2">
    <location>
        <begin position="230"/>
        <end position="253"/>
    </location>
</feature>
<dbReference type="PANTHER" id="PTHR46558">
    <property type="entry name" value="TRACRIPTIONAL REGULATORY PROTEIN-RELATED-RELATED"/>
    <property type="match status" value="1"/>
</dbReference>
<feature type="transmembrane region" description="Helical" evidence="2">
    <location>
        <begin position="153"/>
        <end position="170"/>
    </location>
</feature>
<evidence type="ECO:0000256" key="2">
    <source>
        <dbReference type="SAM" id="Phobius"/>
    </source>
</evidence>
<comment type="caution">
    <text evidence="4">The sequence shown here is derived from an EMBL/GenBank/DDBJ whole genome shotgun (WGS) entry which is preliminary data.</text>
</comment>
<reference evidence="4 5" key="1">
    <citation type="journal article" date="2018" name="Elife">
        <title>Discovery and characterization of a prevalent human gut bacterial enzyme sufficient for the inactivation of a family of plant toxins.</title>
        <authorList>
            <person name="Koppel N."/>
            <person name="Bisanz J.E."/>
            <person name="Pandelia M.E."/>
            <person name="Turnbaugh P.J."/>
            <person name="Balskus E.P."/>
        </authorList>
    </citation>
    <scope>NUCLEOTIDE SEQUENCE [LARGE SCALE GENOMIC DNA]</scope>
    <source>
        <strain evidence="4 5">3C</strain>
    </source>
</reference>
<gene>
    <name evidence="4" type="ORF">C1877_03555</name>
</gene>
<dbReference type="Gene3D" id="1.10.260.40">
    <property type="entry name" value="lambda repressor-like DNA-binding domains"/>
    <property type="match status" value="1"/>
</dbReference>
<dbReference type="SUPFAM" id="SSF47413">
    <property type="entry name" value="lambda repressor-like DNA-binding domains"/>
    <property type="match status" value="1"/>
</dbReference>
<keyword evidence="5" id="KW-1185">Reference proteome</keyword>
<dbReference type="EMBL" id="PPTS01000002">
    <property type="protein sequence ID" value="RDB66280.1"/>
    <property type="molecule type" value="Genomic_DNA"/>
</dbReference>
<feature type="transmembrane region" description="Helical" evidence="2">
    <location>
        <begin position="205"/>
        <end position="224"/>
    </location>
</feature>
<dbReference type="InterPro" id="IPR010982">
    <property type="entry name" value="Lambda_DNA-bd_dom_sf"/>
</dbReference>
<evidence type="ECO:0000256" key="1">
    <source>
        <dbReference type="ARBA" id="ARBA00023125"/>
    </source>
</evidence>
<keyword evidence="2" id="KW-1133">Transmembrane helix</keyword>
<protein>
    <submittedName>
        <fullName evidence="4">XRE family transcriptional regulator</fullName>
    </submittedName>
</protein>
<organism evidence="4 5">
    <name type="scientific">Gordonibacter pamelaeae</name>
    <dbReference type="NCBI Taxonomy" id="471189"/>
    <lineage>
        <taxon>Bacteria</taxon>
        <taxon>Bacillati</taxon>
        <taxon>Actinomycetota</taxon>
        <taxon>Coriobacteriia</taxon>
        <taxon>Eggerthellales</taxon>
        <taxon>Eggerthellaceae</taxon>
        <taxon>Gordonibacter</taxon>
    </lineage>
</organism>
<dbReference type="AlphaFoldDB" id="A0A369M3S1"/>
<feature type="domain" description="HTH cro/C1-type" evidence="3">
    <location>
        <begin position="23"/>
        <end position="77"/>
    </location>
</feature>